<evidence type="ECO:0000313" key="2">
    <source>
        <dbReference type="EMBL" id="MBC9825703.1"/>
    </source>
</evidence>
<protein>
    <recommendedName>
        <fullName evidence="1">Carbohydrate kinase PfkB domain-containing protein</fullName>
    </recommendedName>
</protein>
<reference evidence="2 3" key="1">
    <citation type="journal article" date="2020" name="Microorganisms">
        <title>New Insight into Antimicrobial Compounds from Food and Marine-Sourced Carnobacterium Species through Phenotype and Genome Analyses.</title>
        <authorList>
            <person name="Begrem S."/>
            <person name="Ivaniuk F."/>
            <person name="Gigout-Chevalier F."/>
            <person name="Kolypczuk L."/>
            <person name="Bonnetot S."/>
            <person name="Leroi F."/>
            <person name="Grovel O."/>
            <person name="Delbarre-Ladrat C."/>
            <person name="Passerini D."/>
        </authorList>
    </citation>
    <scope>NUCLEOTIDE SEQUENCE [LARGE SCALE GENOMIC DNA]</scope>
    <source>
        <strain evidence="2 3">MIP2551</strain>
    </source>
</reference>
<evidence type="ECO:0000313" key="3">
    <source>
        <dbReference type="Proteomes" id="UP000638836"/>
    </source>
</evidence>
<name>A0ABR7TCL3_9LACT</name>
<dbReference type="Pfam" id="PF00294">
    <property type="entry name" value="PfkB"/>
    <property type="match status" value="1"/>
</dbReference>
<accession>A0ABR7TCL3</accession>
<dbReference type="Proteomes" id="UP000638836">
    <property type="component" value="Unassembled WGS sequence"/>
</dbReference>
<sequence length="104" mass="11681">MKLFTGTLRENKGEEQLLKGFIRSDKGFSVSTEYKLEILDRIGTGDAFASGIITGFIENWSDERSVDFVISNAVLAHTTFGDTPMVSKKIVEEYMNGNRNNLLR</sequence>
<organism evidence="2 3">
    <name type="scientific">Carnobacterium inhibens</name>
    <dbReference type="NCBI Taxonomy" id="147709"/>
    <lineage>
        <taxon>Bacteria</taxon>
        <taxon>Bacillati</taxon>
        <taxon>Bacillota</taxon>
        <taxon>Bacilli</taxon>
        <taxon>Lactobacillales</taxon>
        <taxon>Carnobacteriaceae</taxon>
        <taxon>Carnobacterium</taxon>
    </lineage>
</organism>
<proteinExistence type="predicted"/>
<evidence type="ECO:0000259" key="1">
    <source>
        <dbReference type="Pfam" id="PF00294"/>
    </source>
</evidence>
<dbReference type="Gene3D" id="3.40.1190.20">
    <property type="match status" value="1"/>
</dbReference>
<feature type="domain" description="Carbohydrate kinase PfkB" evidence="1">
    <location>
        <begin position="23"/>
        <end position="84"/>
    </location>
</feature>
<dbReference type="InterPro" id="IPR029056">
    <property type="entry name" value="Ribokinase-like"/>
</dbReference>
<dbReference type="SUPFAM" id="SSF53613">
    <property type="entry name" value="Ribokinase-like"/>
    <property type="match status" value="1"/>
</dbReference>
<keyword evidence="3" id="KW-1185">Reference proteome</keyword>
<gene>
    <name evidence="2" type="ORF">GLO26_07675</name>
</gene>
<dbReference type="InterPro" id="IPR011611">
    <property type="entry name" value="PfkB_dom"/>
</dbReference>
<dbReference type="EMBL" id="WNJQ01000006">
    <property type="protein sequence ID" value="MBC9825703.1"/>
    <property type="molecule type" value="Genomic_DNA"/>
</dbReference>
<comment type="caution">
    <text evidence="2">The sequence shown here is derived from an EMBL/GenBank/DDBJ whole genome shotgun (WGS) entry which is preliminary data.</text>
</comment>